<dbReference type="AlphaFoldDB" id="A0A8X7C9W1"/>
<organism evidence="1 2">
    <name type="scientific">Trichonephila inaurata madagascariensis</name>
    <dbReference type="NCBI Taxonomy" id="2747483"/>
    <lineage>
        <taxon>Eukaryota</taxon>
        <taxon>Metazoa</taxon>
        <taxon>Ecdysozoa</taxon>
        <taxon>Arthropoda</taxon>
        <taxon>Chelicerata</taxon>
        <taxon>Arachnida</taxon>
        <taxon>Araneae</taxon>
        <taxon>Araneomorphae</taxon>
        <taxon>Entelegynae</taxon>
        <taxon>Araneoidea</taxon>
        <taxon>Nephilidae</taxon>
        <taxon>Trichonephila</taxon>
        <taxon>Trichonephila inaurata</taxon>
    </lineage>
</organism>
<dbReference type="Proteomes" id="UP000886998">
    <property type="component" value="Unassembled WGS sequence"/>
</dbReference>
<sequence length="125" mass="14681">MWPDSFPVRVRILPISGLSVKDFWLTFSLAIDMEGGKYLEISFKLSCFKGVRLVTMGCKMTVINRMGQSIKNTLDLKRNLGVDEEWNLPPYFTEKLYQVYANEMRRLFKKSTINLRKLLIFLYSK</sequence>
<comment type="caution">
    <text evidence="1">The sequence shown here is derived from an EMBL/GenBank/DDBJ whole genome shotgun (WGS) entry which is preliminary data.</text>
</comment>
<dbReference type="EMBL" id="BMAV01012213">
    <property type="protein sequence ID" value="GFY58697.1"/>
    <property type="molecule type" value="Genomic_DNA"/>
</dbReference>
<evidence type="ECO:0000313" key="2">
    <source>
        <dbReference type="Proteomes" id="UP000886998"/>
    </source>
</evidence>
<keyword evidence="2" id="KW-1185">Reference proteome</keyword>
<name>A0A8X7C9W1_9ARAC</name>
<proteinExistence type="predicted"/>
<protein>
    <submittedName>
        <fullName evidence="1">Uncharacterized protein</fullName>
    </submittedName>
</protein>
<accession>A0A8X7C9W1</accession>
<evidence type="ECO:0000313" key="1">
    <source>
        <dbReference type="EMBL" id="GFY58697.1"/>
    </source>
</evidence>
<reference evidence="1" key="1">
    <citation type="submission" date="2020-08" db="EMBL/GenBank/DDBJ databases">
        <title>Multicomponent nature underlies the extraordinary mechanical properties of spider dragline silk.</title>
        <authorList>
            <person name="Kono N."/>
            <person name="Nakamura H."/>
            <person name="Mori M."/>
            <person name="Yoshida Y."/>
            <person name="Ohtoshi R."/>
            <person name="Malay A.D."/>
            <person name="Moran D.A.P."/>
            <person name="Tomita M."/>
            <person name="Numata K."/>
            <person name="Arakawa K."/>
        </authorList>
    </citation>
    <scope>NUCLEOTIDE SEQUENCE</scope>
</reference>
<gene>
    <name evidence="1" type="ORF">TNIN_195271</name>
</gene>